<evidence type="ECO:0000259" key="11">
    <source>
        <dbReference type="SMART" id="SM00092"/>
    </source>
</evidence>
<evidence type="ECO:0000256" key="9">
    <source>
        <dbReference type="ARBA" id="ARBA00042656"/>
    </source>
</evidence>
<dbReference type="GO" id="GO:0002227">
    <property type="term" value="P:innate immune response in mucosa"/>
    <property type="evidence" value="ECO:0007669"/>
    <property type="project" value="TreeGrafter"/>
</dbReference>
<dbReference type="FunFam" id="3.10.130.10:FF:000001">
    <property type="entry name" value="Ribonuclease pancreatic"/>
    <property type="match status" value="1"/>
</dbReference>
<sequence>VVPKLLDSQLCLLLLLGLMGMVGSFHAAPPGLTWAGWFEIQHIHRTHIPCDNAMRVVNSYTGQCKVQNTFLHTAFANVVNVCHTQNRTCHTSRSTNCHKSFVPVSLTYCSLKIPRASVANCRYRQKPEWKFYMVACDRRSPKDNPKYPVVPVHLDATLY</sequence>
<dbReference type="GO" id="GO:0003676">
    <property type="term" value="F:nucleic acid binding"/>
    <property type="evidence" value="ECO:0007669"/>
    <property type="project" value="InterPro"/>
</dbReference>
<dbReference type="PRINTS" id="PR00794">
    <property type="entry name" value="RIBONUCLEASE"/>
</dbReference>
<keyword evidence="5 10" id="KW-0378">Hydrolase</keyword>
<keyword evidence="7" id="KW-0325">Glycoprotein</keyword>
<evidence type="ECO:0000313" key="12">
    <source>
        <dbReference type="Ensembl" id="ENSPSMP00000017423.1"/>
    </source>
</evidence>
<evidence type="ECO:0000256" key="4">
    <source>
        <dbReference type="ARBA" id="ARBA00022759"/>
    </source>
</evidence>
<dbReference type="SMART" id="SM00092">
    <property type="entry name" value="RNAse_Pc"/>
    <property type="match status" value="1"/>
</dbReference>
<feature type="chain" id="PRO_5034842021" description="Eosinophil cationic protein" evidence="10">
    <location>
        <begin position="28"/>
        <end position="159"/>
    </location>
</feature>
<dbReference type="PANTHER" id="PTHR11437">
    <property type="entry name" value="RIBONUCLEASE"/>
    <property type="match status" value="1"/>
</dbReference>
<reference evidence="12" key="1">
    <citation type="submission" date="2025-08" db="UniProtKB">
        <authorList>
            <consortium name="Ensembl"/>
        </authorList>
    </citation>
    <scope>IDENTIFICATION</scope>
</reference>
<organism evidence="12 13">
    <name type="scientific">Prolemur simus</name>
    <name type="common">Greater bamboo lemur</name>
    <name type="synonym">Hapalemur simus</name>
    <dbReference type="NCBI Taxonomy" id="1328070"/>
    <lineage>
        <taxon>Eukaryota</taxon>
        <taxon>Metazoa</taxon>
        <taxon>Chordata</taxon>
        <taxon>Craniata</taxon>
        <taxon>Vertebrata</taxon>
        <taxon>Euteleostomi</taxon>
        <taxon>Mammalia</taxon>
        <taxon>Eutheria</taxon>
        <taxon>Euarchontoglires</taxon>
        <taxon>Primates</taxon>
        <taxon>Strepsirrhini</taxon>
        <taxon>Lemuriformes</taxon>
        <taxon>Lemuridae</taxon>
        <taxon>Prolemur</taxon>
    </lineage>
</organism>
<dbReference type="Proteomes" id="UP000694414">
    <property type="component" value="Unplaced"/>
</dbReference>
<dbReference type="GO" id="GO:0005615">
    <property type="term" value="C:extracellular space"/>
    <property type="evidence" value="ECO:0007669"/>
    <property type="project" value="TreeGrafter"/>
</dbReference>
<dbReference type="InterPro" id="IPR023411">
    <property type="entry name" value="RNaseA_AS"/>
</dbReference>
<keyword evidence="13" id="KW-1185">Reference proteome</keyword>
<dbReference type="GO" id="GO:0004519">
    <property type="term" value="F:endonuclease activity"/>
    <property type="evidence" value="ECO:0007669"/>
    <property type="project" value="UniProtKB-KW"/>
</dbReference>
<dbReference type="Pfam" id="PF00074">
    <property type="entry name" value="RnaseA"/>
    <property type="match status" value="1"/>
</dbReference>
<dbReference type="AlphaFoldDB" id="A0A8C8ZHH1"/>
<dbReference type="SUPFAM" id="SSF54076">
    <property type="entry name" value="RNase A-like"/>
    <property type="match status" value="1"/>
</dbReference>
<dbReference type="PROSITE" id="PS00127">
    <property type="entry name" value="RNASE_PANCREATIC"/>
    <property type="match status" value="1"/>
</dbReference>
<evidence type="ECO:0000256" key="5">
    <source>
        <dbReference type="ARBA" id="ARBA00022801"/>
    </source>
</evidence>
<comment type="similarity">
    <text evidence="1 10">Belongs to the pancreatic ribonuclease family.</text>
</comment>
<dbReference type="GO" id="GO:0050830">
    <property type="term" value="P:defense response to Gram-positive bacterium"/>
    <property type="evidence" value="ECO:0007669"/>
    <property type="project" value="TreeGrafter"/>
</dbReference>
<evidence type="ECO:0000256" key="7">
    <source>
        <dbReference type="ARBA" id="ARBA00023180"/>
    </source>
</evidence>
<evidence type="ECO:0000313" key="13">
    <source>
        <dbReference type="Proteomes" id="UP000694414"/>
    </source>
</evidence>
<proteinExistence type="inferred from homology"/>
<dbReference type="GO" id="GO:0004540">
    <property type="term" value="F:RNA nuclease activity"/>
    <property type="evidence" value="ECO:0007669"/>
    <property type="project" value="TreeGrafter"/>
</dbReference>
<dbReference type="InterPro" id="IPR023412">
    <property type="entry name" value="RNaseA_domain"/>
</dbReference>
<keyword evidence="2 10" id="KW-0540">Nuclease</keyword>
<dbReference type="Ensembl" id="ENSPSMT00000020259.1">
    <property type="protein sequence ID" value="ENSPSMP00000017423.1"/>
    <property type="gene ID" value="ENSPSMG00000012410.1"/>
</dbReference>
<dbReference type="GeneTree" id="ENSGT00940000162253"/>
<feature type="signal peptide" evidence="10">
    <location>
        <begin position="1"/>
        <end position="27"/>
    </location>
</feature>
<dbReference type="CDD" id="cd06265">
    <property type="entry name" value="RNase_A_canonical"/>
    <property type="match status" value="1"/>
</dbReference>
<dbReference type="InterPro" id="IPR001427">
    <property type="entry name" value="RNaseA"/>
</dbReference>
<dbReference type="GO" id="GO:0016787">
    <property type="term" value="F:hydrolase activity"/>
    <property type="evidence" value="ECO:0007669"/>
    <property type="project" value="UniProtKB-KW"/>
</dbReference>
<dbReference type="Gene3D" id="3.10.130.10">
    <property type="entry name" value="Ribonuclease A-like domain"/>
    <property type="match status" value="1"/>
</dbReference>
<keyword evidence="6" id="KW-1015">Disulfide bond</keyword>
<protein>
    <recommendedName>
        <fullName evidence="8">Eosinophil cationic protein</fullName>
    </recommendedName>
    <alternativeName>
        <fullName evidence="9">Ribonuclease 3</fullName>
    </alternativeName>
</protein>
<evidence type="ECO:0000256" key="8">
    <source>
        <dbReference type="ARBA" id="ARBA00041168"/>
    </source>
</evidence>
<dbReference type="InterPro" id="IPR036816">
    <property type="entry name" value="RNaseA-like_dom_sf"/>
</dbReference>
<evidence type="ECO:0000256" key="3">
    <source>
        <dbReference type="ARBA" id="ARBA00022729"/>
    </source>
</evidence>
<dbReference type="PANTHER" id="PTHR11437:SF3">
    <property type="entry name" value="EOSINOPHIL CATIONIC PROTEIN"/>
    <property type="match status" value="1"/>
</dbReference>
<evidence type="ECO:0000256" key="10">
    <source>
        <dbReference type="RuleBase" id="RU000651"/>
    </source>
</evidence>
<reference evidence="12" key="2">
    <citation type="submission" date="2025-09" db="UniProtKB">
        <authorList>
            <consortium name="Ensembl"/>
        </authorList>
    </citation>
    <scope>IDENTIFICATION</scope>
</reference>
<feature type="domain" description="Ribonuclease A-domain" evidence="11">
    <location>
        <begin position="31"/>
        <end position="158"/>
    </location>
</feature>
<dbReference type="GO" id="GO:0006935">
    <property type="term" value="P:chemotaxis"/>
    <property type="evidence" value="ECO:0007669"/>
    <property type="project" value="TreeGrafter"/>
</dbReference>
<keyword evidence="3 10" id="KW-0732">Signal</keyword>
<evidence type="ECO:0000256" key="6">
    <source>
        <dbReference type="ARBA" id="ARBA00023157"/>
    </source>
</evidence>
<keyword evidence="4 10" id="KW-0255">Endonuclease</keyword>
<accession>A0A8C8ZHH1</accession>
<name>A0A8C8ZHH1_PROSS</name>
<evidence type="ECO:0000256" key="2">
    <source>
        <dbReference type="ARBA" id="ARBA00022722"/>
    </source>
</evidence>
<evidence type="ECO:0000256" key="1">
    <source>
        <dbReference type="ARBA" id="ARBA00005600"/>
    </source>
</evidence>